<dbReference type="InterPro" id="IPR024072">
    <property type="entry name" value="DHFR-like_dom_sf"/>
</dbReference>
<name>A0ABP9QEH2_9PSEU</name>
<sequence length="178" mass="19401">MRKLLVGCLVSLDGVHGEPRSWVGQYFDDRSAERSLAQLERTDAMLMGRVTYEYFAGSWPLATGAYPDKVNSIRKYVFSSTLADPEWTNSVVVAGDPVAAVAELKQQGEGDLVVYGYGRLARTLLEHGLVDQLAVTVNPVLVGGGAPLFRPGGERRDLELTEVDRADSGVVTLVYTPR</sequence>
<dbReference type="EMBL" id="BAABJP010000020">
    <property type="protein sequence ID" value="GAA5160560.1"/>
    <property type="molecule type" value="Genomic_DNA"/>
</dbReference>
<dbReference type="InterPro" id="IPR050765">
    <property type="entry name" value="Riboflavin_Biosynth_HTPR"/>
</dbReference>
<protein>
    <submittedName>
        <fullName evidence="2">Dihydrofolate reductase family protein</fullName>
    </submittedName>
</protein>
<gene>
    <name evidence="2" type="ORF">GCM10023321_43500</name>
</gene>
<accession>A0ABP9QEH2</accession>
<dbReference type="RefSeq" id="WP_185060306.1">
    <property type="nucleotide sequence ID" value="NZ_BAABJP010000020.1"/>
</dbReference>
<reference evidence="3" key="1">
    <citation type="journal article" date="2019" name="Int. J. Syst. Evol. Microbiol.">
        <title>The Global Catalogue of Microorganisms (GCM) 10K type strain sequencing project: providing services to taxonomists for standard genome sequencing and annotation.</title>
        <authorList>
            <consortium name="The Broad Institute Genomics Platform"/>
            <consortium name="The Broad Institute Genome Sequencing Center for Infectious Disease"/>
            <person name="Wu L."/>
            <person name="Ma J."/>
        </authorList>
    </citation>
    <scope>NUCLEOTIDE SEQUENCE [LARGE SCALE GENOMIC DNA]</scope>
    <source>
        <strain evidence="3">JCM 18303</strain>
    </source>
</reference>
<dbReference type="Gene3D" id="3.40.430.10">
    <property type="entry name" value="Dihydrofolate Reductase, subunit A"/>
    <property type="match status" value="1"/>
</dbReference>
<evidence type="ECO:0000313" key="3">
    <source>
        <dbReference type="Proteomes" id="UP001428817"/>
    </source>
</evidence>
<dbReference type="Pfam" id="PF01872">
    <property type="entry name" value="RibD_C"/>
    <property type="match status" value="1"/>
</dbReference>
<dbReference type="PANTHER" id="PTHR38011">
    <property type="entry name" value="DIHYDROFOLATE REDUCTASE FAMILY PROTEIN (AFU_ORTHOLOGUE AFUA_8G06820)"/>
    <property type="match status" value="1"/>
</dbReference>
<organism evidence="2 3">
    <name type="scientific">Pseudonocardia eucalypti</name>
    <dbReference type="NCBI Taxonomy" id="648755"/>
    <lineage>
        <taxon>Bacteria</taxon>
        <taxon>Bacillati</taxon>
        <taxon>Actinomycetota</taxon>
        <taxon>Actinomycetes</taxon>
        <taxon>Pseudonocardiales</taxon>
        <taxon>Pseudonocardiaceae</taxon>
        <taxon>Pseudonocardia</taxon>
    </lineage>
</organism>
<dbReference type="SUPFAM" id="SSF53597">
    <property type="entry name" value="Dihydrofolate reductase-like"/>
    <property type="match status" value="1"/>
</dbReference>
<comment type="caution">
    <text evidence="2">The sequence shown here is derived from an EMBL/GenBank/DDBJ whole genome shotgun (WGS) entry which is preliminary data.</text>
</comment>
<dbReference type="PANTHER" id="PTHR38011:SF2">
    <property type="entry name" value="BIFUNCTIONAL DEAMINASE-REDUCTASE DOMAIN PROTEIN"/>
    <property type="match status" value="1"/>
</dbReference>
<evidence type="ECO:0000259" key="1">
    <source>
        <dbReference type="Pfam" id="PF01872"/>
    </source>
</evidence>
<dbReference type="Proteomes" id="UP001428817">
    <property type="component" value="Unassembled WGS sequence"/>
</dbReference>
<evidence type="ECO:0000313" key="2">
    <source>
        <dbReference type="EMBL" id="GAA5160560.1"/>
    </source>
</evidence>
<dbReference type="InterPro" id="IPR002734">
    <property type="entry name" value="RibDG_C"/>
</dbReference>
<keyword evidence="3" id="KW-1185">Reference proteome</keyword>
<proteinExistence type="predicted"/>
<feature type="domain" description="Bacterial bifunctional deaminase-reductase C-terminal" evidence="1">
    <location>
        <begin position="3"/>
        <end position="171"/>
    </location>
</feature>